<dbReference type="Proteomes" id="UP000078200">
    <property type="component" value="Unassembled WGS sequence"/>
</dbReference>
<dbReference type="SMART" id="SM00028">
    <property type="entry name" value="TPR"/>
    <property type="match status" value="2"/>
</dbReference>
<dbReference type="VEuPathDB" id="VectorBase:GAUT041916"/>
<dbReference type="SUPFAM" id="SSF48452">
    <property type="entry name" value="TPR-like"/>
    <property type="match status" value="1"/>
</dbReference>
<evidence type="ECO:0000313" key="3">
    <source>
        <dbReference type="EnsemblMetazoa" id="GAUT041916-PA"/>
    </source>
</evidence>
<dbReference type="PROSITE" id="PS50005">
    <property type="entry name" value="TPR"/>
    <property type="match status" value="1"/>
</dbReference>
<keyword evidence="4" id="KW-1185">Reference proteome</keyword>
<comment type="similarity">
    <text evidence="1">Belongs to the TTC36 family.</text>
</comment>
<proteinExistence type="inferred from homology"/>
<evidence type="ECO:0000256" key="1">
    <source>
        <dbReference type="ARBA" id="ARBA00006995"/>
    </source>
</evidence>
<organism evidence="3 4">
    <name type="scientific">Glossina austeni</name>
    <name type="common">Savannah tsetse fly</name>
    <dbReference type="NCBI Taxonomy" id="7395"/>
    <lineage>
        <taxon>Eukaryota</taxon>
        <taxon>Metazoa</taxon>
        <taxon>Ecdysozoa</taxon>
        <taxon>Arthropoda</taxon>
        <taxon>Hexapoda</taxon>
        <taxon>Insecta</taxon>
        <taxon>Pterygota</taxon>
        <taxon>Neoptera</taxon>
        <taxon>Endopterygota</taxon>
        <taxon>Diptera</taxon>
        <taxon>Brachycera</taxon>
        <taxon>Muscomorpha</taxon>
        <taxon>Hippoboscoidea</taxon>
        <taxon>Glossinidae</taxon>
        <taxon>Glossina</taxon>
    </lineage>
</organism>
<dbReference type="PANTHER" id="PTHR21405:SF0">
    <property type="entry name" value="TETRATRICOPEPTIDE REPEAT PROTEIN 36"/>
    <property type="match status" value="1"/>
</dbReference>
<dbReference type="InterPro" id="IPR011990">
    <property type="entry name" value="TPR-like_helical_dom_sf"/>
</dbReference>
<name>A0A1A9VMP0_GLOAU</name>
<dbReference type="InterPro" id="IPR038906">
    <property type="entry name" value="TTC36"/>
</dbReference>
<accession>A0A1A9VMP0</accession>
<dbReference type="STRING" id="7395.A0A1A9VMP0"/>
<dbReference type="AlphaFoldDB" id="A0A1A9VMP0"/>
<sequence length="192" mass="21425">MPQTITKSCLSEHDQQVLNSVFNPLELTSSLAPGNINPHSSIPLVDNDDENCDVKILENSKILELEGVKFAEATNLDTALKKFNGALNLTPNRASIYNNRAQALRLAGRDEEALQDLNVAIEYADVQYKTKCHALCQRGVLYRKQNKLSDAKIDFEEAAKMGSEFARTQLVEINPFAALCNQMLREAFVKLK</sequence>
<keyword evidence="2" id="KW-0802">TPR repeat</keyword>
<protein>
    <submittedName>
        <fullName evidence="3">Uncharacterized protein</fullName>
    </submittedName>
</protein>
<dbReference type="Gene3D" id="1.25.40.10">
    <property type="entry name" value="Tetratricopeptide repeat domain"/>
    <property type="match status" value="1"/>
</dbReference>
<dbReference type="GO" id="GO:0006570">
    <property type="term" value="P:tyrosine metabolic process"/>
    <property type="evidence" value="ECO:0007669"/>
    <property type="project" value="TreeGrafter"/>
</dbReference>
<dbReference type="PANTHER" id="PTHR21405">
    <property type="entry name" value="CDNA SEQUENCE BC021608"/>
    <property type="match status" value="1"/>
</dbReference>
<evidence type="ECO:0000313" key="4">
    <source>
        <dbReference type="Proteomes" id="UP000078200"/>
    </source>
</evidence>
<evidence type="ECO:0000256" key="2">
    <source>
        <dbReference type="PROSITE-ProRule" id="PRU00339"/>
    </source>
</evidence>
<dbReference type="EnsemblMetazoa" id="GAUT041916-RA">
    <property type="protein sequence ID" value="GAUT041916-PA"/>
    <property type="gene ID" value="GAUT041916"/>
</dbReference>
<dbReference type="InterPro" id="IPR019734">
    <property type="entry name" value="TPR_rpt"/>
</dbReference>
<reference evidence="3" key="1">
    <citation type="submission" date="2020-05" db="UniProtKB">
        <authorList>
            <consortium name="EnsemblMetazoa"/>
        </authorList>
    </citation>
    <scope>IDENTIFICATION</scope>
    <source>
        <strain evidence="3">TTRI</strain>
    </source>
</reference>
<feature type="repeat" description="TPR" evidence="2">
    <location>
        <begin position="60"/>
        <end position="93"/>
    </location>
</feature>